<dbReference type="Gene3D" id="1.10.3730.10">
    <property type="entry name" value="ProC C-terminal domain-like"/>
    <property type="match status" value="1"/>
</dbReference>
<dbReference type="PANTHER" id="PTHR11645:SF0">
    <property type="entry name" value="PYRROLINE-5-CARBOXYLATE REDUCTASE 3"/>
    <property type="match status" value="1"/>
</dbReference>
<dbReference type="InterPro" id="IPR008927">
    <property type="entry name" value="6-PGluconate_DH-like_C_sf"/>
</dbReference>
<dbReference type="Pfam" id="PF03807">
    <property type="entry name" value="F420_oxidored"/>
    <property type="match status" value="1"/>
</dbReference>
<evidence type="ECO:0000313" key="8">
    <source>
        <dbReference type="EMBL" id="GHC89320.1"/>
    </source>
</evidence>
<organism evidence="8 9">
    <name type="scientific">Pseudorhodoferax aquiterrae</name>
    <dbReference type="NCBI Taxonomy" id="747304"/>
    <lineage>
        <taxon>Bacteria</taxon>
        <taxon>Pseudomonadati</taxon>
        <taxon>Pseudomonadota</taxon>
        <taxon>Betaproteobacteria</taxon>
        <taxon>Burkholderiales</taxon>
        <taxon>Comamonadaceae</taxon>
    </lineage>
</organism>
<reference evidence="9" key="1">
    <citation type="journal article" date="2019" name="Int. J. Syst. Evol. Microbiol.">
        <title>The Global Catalogue of Microorganisms (GCM) 10K type strain sequencing project: providing services to taxonomists for standard genome sequencing and annotation.</title>
        <authorList>
            <consortium name="The Broad Institute Genomics Platform"/>
            <consortium name="The Broad Institute Genome Sequencing Center for Infectious Disease"/>
            <person name="Wu L."/>
            <person name="Ma J."/>
        </authorList>
    </citation>
    <scope>NUCLEOTIDE SEQUENCE [LARGE SCALE GENOMIC DNA]</scope>
    <source>
        <strain evidence="9">KCTC 23314</strain>
    </source>
</reference>
<proteinExistence type="inferred from homology"/>
<keyword evidence="4" id="KW-0641">Proline biosynthesis</keyword>
<feature type="domain" description="Pyrroline-5-carboxylate reductase catalytic N-terminal" evidence="6">
    <location>
        <begin position="6"/>
        <end position="99"/>
    </location>
</feature>
<dbReference type="SUPFAM" id="SSF51735">
    <property type="entry name" value="NAD(P)-binding Rossmann-fold domains"/>
    <property type="match status" value="1"/>
</dbReference>
<name>A0ABQ3G6F6_9BURK</name>
<comment type="similarity">
    <text evidence="1 4">Belongs to the pyrroline-5-carboxylate reductase family.</text>
</comment>
<dbReference type="InterPro" id="IPR000304">
    <property type="entry name" value="Pyrroline-COOH_reductase"/>
</dbReference>
<keyword evidence="3 4" id="KW-0560">Oxidoreductase</keyword>
<keyword evidence="4" id="KW-0028">Amino-acid biosynthesis</keyword>
<dbReference type="InterPro" id="IPR029036">
    <property type="entry name" value="P5CR_dimer"/>
</dbReference>
<comment type="caution">
    <text evidence="8">The sequence shown here is derived from an EMBL/GenBank/DDBJ whole genome shotgun (WGS) entry which is preliminary data.</text>
</comment>
<keyword evidence="9" id="KW-1185">Reference proteome</keyword>
<evidence type="ECO:0000259" key="6">
    <source>
        <dbReference type="Pfam" id="PF03807"/>
    </source>
</evidence>
<comment type="subcellular location">
    <subcellularLocation>
        <location evidence="4">Cytoplasm</location>
    </subcellularLocation>
</comment>
<dbReference type="PANTHER" id="PTHR11645">
    <property type="entry name" value="PYRROLINE-5-CARBOXYLATE REDUCTASE"/>
    <property type="match status" value="1"/>
</dbReference>
<evidence type="ECO:0000256" key="2">
    <source>
        <dbReference type="ARBA" id="ARBA00022857"/>
    </source>
</evidence>
<comment type="catalytic activity">
    <reaction evidence="4">
        <text>L-proline + NADP(+) = (S)-1-pyrroline-5-carboxylate + NADPH + 2 H(+)</text>
        <dbReference type="Rhea" id="RHEA:14109"/>
        <dbReference type="ChEBI" id="CHEBI:15378"/>
        <dbReference type="ChEBI" id="CHEBI:17388"/>
        <dbReference type="ChEBI" id="CHEBI:57783"/>
        <dbReference type="ChEBI" id="CHEBI:58349"/>
        <dbReference type="ChEBI" id="CHEBI:60039"/>
        <dbReference type="EC" id="1.5.1.2"/>
    </reaction>
</comment>
<evidence type="ECO:0000313" key="9">
    <source>
        <dbReference type="Proteomes" id="UP000626210"/>
    </source>
</evidence>
<evidence type="ECO:0000256" key="4">
    <source>
        <dbReference type="HAMAP-Rule" id="MF_01925"/>
    </source>
</evidence>
<comment type="catalytic activity">
    <reaction evidence="4">
        <text>L-proline + NAD(+) = (S)-1-pyrroline-5-carboxylate + NADH + 2 H(+)</text>
        <dbReference type="Rhea" id="RHEA:14105"/>
        <dbReference type="ChEBI" id="CHEBI:15378"/>
        <dbReference type="ChEBI" id="CHEBI:17388"/>
        <dbReference type="ChEBI" id="CHEBI:57540"/>
        <dbReference type="ChEBI" id="CHEBI:57945"/>
        <dbReference type="ChEBI" id="CHEBI:60039"/>
        <dbReference type="EC" id="1.5.1.2"/>
    </reaction>
</comment>
<dbReference type="Gene3D" id="3.40.50.720">
    <property type="entry name" value="NAD(P)-binding Rossmann-like Domain"/>
    <property type="match status" value="1"/>
</dbReference>
<dbReference type="InterPro" id="IPR036291">
    <property type="entry name" value="NAD(P)-bd_dom_sf"/>
</dbReference>
<gene>
    <name evidence="4 8" type="primary">proC</name>
    <name evidence="8" type="ORF">GCM10007320_36810</name>
</gene>
<evidence type="ECO:0000256" key="3">
    <source>
        <dbReference type="ARBA" id="ARBA00023002"/>
    </source>
</evidence>
<dbReference type="SUPFAM" id="SSF48179">
    <property type="entry name" value="6-phosphogluconate dehydrogenase C-terminal domain-like"/>
    <property type="match status" value="1"/>
</dbReference>
<dbReference type="PIRSF" id="PIRSF000193">
    <property type="entry name" value="Pyrrol-5-carb_rd"/>
    <property type="match status" value="1"/>
</dbReference>
<dbReference type="InterPro" id="IPR028939">
    <property type="entry name" value="P5C_Rdtase_cat_N"/>
</dbReference>
<evidence type="ECO:0000259" key="7">
    <source>
        <dbReference type="Pfam" id="PF14748"/>
    </source>
</evidence>
<sequence length="275" mass="27814">MQAHERIGFVGGGNMASAILGGLLRGGMDPAAVTVVEPHAPARAQLRATLGVQADALPVPALAGCAVVVWAVKPQQLQAAAQACAGRVAGALQLSIAAGIPCAAVARWTGAQRVVRAMPNTPALVGQGMTGLYADAAVGADDRARVARLLAPTGALLWVPREADLDAVTALSGSGPAYVFYLMEALVQAGAQMGLAPADALQLVGRTFAGAAAMALDSPEPLARLRERVTSPGGTTFAALEHLAQAGVAQQLGAAALRARQRAETLSRELVDSPT</sequence>
<comment type="pathway">
    <text evidence="4">Amino-acid biosynthesis; L-proline biosynthesis; L-proline from L-glutamate 5-semialdehyde: step 1/1.</text>
</comment>
<dbReference type="NCBIfam" id="TIGR00112">
    <property type="entry name" value="proC"/>
    <property type="match status" value="1"/>
</dbReference>
<feature type="domain" description="Pyrroline-5-carboxylate reductase dimerisation" evidence="7">
    <location>
        <begin position="162"/>
        <end position="265"/>
    </location>
</feature>
<keyword evidence="2 4" id="KW-0521">NADP</keyword>
<dbReference type="Pfam" id="PF14748">
    <property type="entry name" value="P5CR_dimer"/>
    <property type="match status" value="1"/>
</dbReference>
<keyword evidence="4" id="KW-0963">Cytoplasm</keyword>
<protein>
    <recommendedName>
        <fullName evidence="4 5">Pyrroline-5-carboxylate reductase</fullName>
        <shortName evidence="4">P5C reductase</shortName>
        <shortName evidence="4">P5CR</shortName>
        <ecNumber evidence="4 5">1.5.1.2</ecNumber>
    </recommendedName>
    <alternativeName>
        <fullName evidence="4">PCA reductase</fullName>
    </alternativeName>
</protein>
<evidence type="ECO:0000256" key="1">
    <source>
        <dbReference type="ARBA" id="ARBA00005525"/>
    </source>
</evidence>
<dbReference type="EMBL" id="BMYK01000012">
    <property type="protein sequence ID" value="GHC89320.1"/>
    <property type="molecule type" value="Genomic_DNA"/>
</dbReference>
<accession>A0ABQ3G6F6</accession>
<comment type="function">
    <text evidence="4">Catalyzes the reduction of 1-pyrroline-5-carboxylate (PCA) to L-proline.</text>
</comment>
<dbReference type="RefSeq" id="WP_229882930.1">
    <property type="nucleotide sequence ID" value="NZ_BMYK01000012.1"/>
</dbReference>
<dbReference type="EC" id="1.5.1.2" evidence="4 5"/>
<evidence type="ECO:0000256" key="5">
    <source>
        <dbReference type="NCBIfam" id="TIGR00112"/>
    </source>
</evidence>
<dbReference type="Proteomes" id="UP000626210">
    <property type="component" value="Unassembled WGS sequence"/>
</dbReference>
<dbReference type="HAMAP" id="MF_01925">
    <property type="entry name" value="P5C_reductase"/>
    <property type="match status" value="1"/>
</dbReference>